<name>A0A1B0ABY7_GLOPL</name>
<sequence>MEQNTRKSTEEAINLSTTSHNKTKINGILQNFSTTTIPSPTIASERYFEEVPTTSNSKAIVDAILEDFSTASFTSSRSTPEKHLKEIPKRCYSRKIRKRIQEKSVDAEVNTDPVDDFSSCSSIGDNDDKFRIPANVSKDILIGGNKTAEFTSESSPIEAIIPCNAVEKKVRVSCNSDKIKRQRSKTQNNINKYQK</sequence>
<protein>
    <submittedName>
        <fullName evidence="2">Uncharacterized protein</fullName>
    </submittedName>
</protein>
<reference evidence="2" key="2">
    <citation type="submission" date="2020-05" db="UniProtKB">
        <authorList>
            <consortium name="EnsemblMetazoa"/>
        </authorList>
    </citation>
    <scope>IDENTIFICATION</scope>
    <source>
        <strain evidence="2">IAEA</strain>
    </source>
</reference>
<evidence type="ECO:0000256" key="1">
    <source>
        <dbReference type="SAM" id="MobiDB-lite"/>
    </source>
</evidence>
<evidence type="ECO:0000313" key="2">
    <source>
        <dbReference type="EnsemblMetazoa" id="GPAI040656-PA"/>
    </source>
</evidence>
<organism evidence="2 3">
    <name type="scientific">Glossina pallidipes</name>
    <name type="common">Tsetse fly</name>
    <dbReference type="NCBI Taxonomy" id="7398"/>
    <lineage>
        <taxon>Eukaryota</taxon>
        <taxon>Metazoa</taxon>
        <taxon>Ecdysozoa</taxon>
        <taxon>Arthropoda</taxon>
        <taxon>Hexapoda</taxon>
        <taxon>Insecta</taxon>
        <taxon>Pterygota</taxon>
        <taxon>Neoptera</taxon>
        <taxon>Endopterygota</taxon>
        <taxon>Diptera</taxon>
        <taxon>Brachycera</taxon>
        <taxon>Muscomorpha</taxon>
        <taxon>Hippoboscoidea</taxon>
        <taxon>Glossinidae</taxon>
        <taxon>Glossina</taxon>
    </lineage>
</organism>
<dbReference type="Proteomes" id="UP000092445">
    <property type="component" value="Unassembled WGS sequence"/>
</dbReference>
<evidence type="ECO:0000313" key="3">
    <source>
        <dbReference type="Proteomes" id="UP000092445"/>
    </source>
</evidence>
<accession>A0A1B0ABY7</accession>
<reference evidence="3" key="1">
    <citation type="submission" date="2014-03" db="EMBL/GenBank/DDBJ databases">
        <authorList>
            <person name="Aksoy S."/>
            <person name="Warren W."/>
            <person name="Wilson R.K."/>
        </authorList>
    </citation>
    <scope>NUCLEOTIDE SEQUENCE [LARGE SCALE GENOMIC DNA]</scope>
    <source>
        <strain evidence="3">IAEA</strain>
    </source>
</reference>
<proteinExistence type="predicted"/>
<dbReference type="AlphaFoldDB" id="A0A1B0ABY7"/>
<feature type="region of interest" description="Disordered" evidence="1">
    <location>
        <begin position="1"/>
        <end position="20"/>
    </location>
</feature>
<feature type="compositionally biased region" description="Basic and acidic residues" evidence="1">
    <location>
        <begin position="1"/>
        <end position="10"/>
    </location>
</feature>
<dbReference type="VEuPathDB" id="VectorBase:GPAI040656"/>
<keyword evidence="3" id="KW-1185">Reference proteome</keyword>
<dbReference type="EnsemblMetazoa" id="GPAI040656-RA">
    <property type="protein sequence ID" value="GPAI040656-PA"/>
    <property type="gene ID" value="GPAI040656"/>
</dbReference>